<dbReference type="HOGENOM" id="CLU_1415199_0_0_1"/>
<organism evidence="2 3">
    <name type="scientific">Fomitopsis schrenkii</name>
    <name type="common">Brown rot fungus</name>
    <dbReference type="NCBI Taxonomy" id="2126942"/>
    <lineage>
        <taxon>Eukaryota</taxon>
        <taxon>Fungi</taxon>
        <taxon>Dikarya</taxon>
        <taxon>Basidiomycota</taxon>
        <taxon>Agaricomycotina</taxon>
        <taxon>Agaricomycetes</taxon>
        <taxon>Polyporales</taxon>
        <taxon>Fomitopsis</taxon>
    </lineage>
</organism>
<keyword evidence="3" id="KW-1185">Reference proteome</keyword>
<proteinExistence type="predicted"/>
<name>S8F829_FOMSC</name>
<evidence type="ECO:0000313" key="3">
    <source>
        <dbReference type="Proteomes" id="UP000015241"/>
    </source>
</evidence>
<evidence type="ECO:0000313" key="2">
    <source>
        <dbReference type="EMBL" id="EPS97790.1"/>
    </source>
</evidence>
<sequence>MGCLQYGVPGEDPPSLDHFAPTAETFSSAAKSVTTMRYLCFTIALEWCNSRPLGVTIHRALTEPREDGQQRDPDGSYGDSGSSPLPSLSLSPSSSPSPARHPTRSPSPSPSLNPSTPLSRLSTPQCEVLTYAYWWRVSGGAGDRHAEPMNVATGERVAAYLCSPRYDPARHFDESELDDNDEGLLCQWQSHV</sequence>
<accession>S8F829</accession>
<feature type="compositionally biased region" description="Basic and acidic residues" evidence="1">
    <location>
        <begin position="61"/>
        <end position="74"/>
    </location>
</feature>
<dbReference type="InParanoid" id="S8F829"/>
<dbReference type="OrthoDB" id="10575227at2759"/>
<reference evidence="2 3" key="1">
    <citation type="journal article" date="2012" name="Science">
        <title>The Paleozoic origin of enzymatic lignin decomposition reconstructed from 31 fungal genomes.</title>
        <authorList>
            <person name="Floudas D."/>
            <person name="Binder M."/>
            <person name="Riley R."/>
            <person name="Barry K."/>
            <person name="Blanchette R.A."/>
            <person name="Henrissat B."/>
            <person name="Martinez A.T."/>
            <person name="Otillar R."/>
            <person name="Spatafora J.W."/>
            <person name="Yadav J.S."/>
            <person name="Aerts A."/>
            <person name="Benoit I."/>
            <person name="Boyd A."/>
            <person name="Carlson A."/>
            <person name="Copeland A."/>
            <person name="Coutinho P.M."/>
            <person name="de Vries R.P."/>
            <person name="Ferreira P."/>
            <person name="Findley K."/>
            <person name="Foster B."/>
            <person name="Gaskell J."/>
            <person name="Glotzer D."/>
            <person name="Gorecki P."/>
            <person name="Heitman J."/>
            <person name="Hesse C."/>
            <person name="Hori C."/>
            <person name="Igarashi K."/>
            <person name="Jurgens J.A."/>
            <person name="Kallen N."/>
            <person name="Kersten P."/>
            <person name="Kohler A."/>
            <person name="Kuees U."/>
            <person name="Kumar T.K.A."/>
            <person name="Kuo A."/>
            <person name="LaButti K."/>
            <person name="Larrondo L.F."/>
            <person name="Lindquist E."/>
            <person name="Ling A."/>
            <person name="Lombard V."/>
            <person name="Lucas S."/>
            <person name="Lundell T."/>
            <person name="Martin R."/>
            <person name="McLaughlin D.J."/>
            <person name="Morgenstern I."/>
            <person name="Morin E."/>
            <person name="Murat C."/>
            <person name="Nagy L.G."/>
            <person name="Nolan M."/>
            <person name="Ohm R.A."/>
            <person name="Patyshakuliyeva A."/>
            <person name="Rokas A."/>
            <person name="Ruiz-Duenas F.J."/>
            <person name="Sabat G."/>
            <person name="Salamov A."/>
            <person name="Samejima M."/>
            <person name="Schmutz J."/>
            <person name="Slot J.C."/>
            <person name="St John F."/>
            <person name="Stenlid J."/>
            <person name="Sun H."/>
            <person name="Sun S."/>
            <person name="Syed K."/>
            <person name="Tsang A."/>
            <person name="Wiebenga A."/>
            <person name="Young D."/>
            <person name="Pisabarro A."/>
            <person name="Eastwood D.C."/>
            <person name="Martin F."/>
            <person name="Cullen D."/>
            <person name="Grigoriev I.V."/>
            <person name="Hibbett D.S."/>
        </authorList>
    </citation>
    <scope>NUCLEOTIDE SEQUENCE</scope>
    <source>
        <strain evidence="3">FP-58527</strain>
    </source>
</reference>
<dbReference type="Proteomes" id="UP000015241">
    <property type="component" value="Unassembled WGS sequence"/>
</dbReference>
<dbReference type="EMBL" id="KE504172">
    <property type="protein sequence ID" value="EPS97790.1"/>
    <property type="molecule type" value="Genomic_DNA"/>
</dbReference>
<dbReference type="AlphaFoldDB" id="S8F829"/>
<feature type="compositionally biased region" description="Low complexity" evidence="1">
    <location>
        <begin position="80"/>
        <end position="104"/>
    </location>
</feature>
<evidence type="ECO:0000256" key="1">
    <source>
        <dbReference type="SAM" id="MobiDB-lite"/>
    </source>
</evidence>
<feature type="compositionally biased region" description="Low complexity" evidence="1">
    <location>
        <begin position="112"/>
        <end position="121"/>
    </location>
</feature>
<gene>
    <name evidence="2" type="ORF">FOMPIDRAFT_1052023</name>
</gene>
<protein>
    <submittedName>
        <fullName evidence="2">Uncharacterized protein</fullName>
    </submittedName>
</protein>
<feature type="region of interest" description="Disordered" evidence="1">
    <location>
        <begin position="61"/>
        <end position="121"/>
    </location>
</feature>